<reference evidence="2" key="1">
    <citation type="journal article" date="2022" name="Mol. Ecol. Resour.">
        <title>The genomes of chicory, endive, great burdock and yacon provide insights into Asteraceae palaeo-polyploidization history and plant inulin production.</title>
        <authorList>
            <person name="Fan W."/>
            <person name="Wang S."/>
            <person name="Wang H."/>
            <person name="Wang A."/>
            <person name="Jiang F."/>
            <person name="Liu H."/>
            <person name="Zhao H."/>
            <person name="Xu D."/>
            <person name="Zhang Y."/>
        </authorList>
    </citation>
    <scope>NUCLEOTIDE SEQUENCE [LARGE SCALE GENOMIC DNA]</scope>
    <source>
        <strain evidence="2">cv. Punajuju</strain>
    </source>
</reference>
<sequence length="196" mass="22022">MAVAVSISPAKITTTKPIIITQFPDNPKPLILEQCKTVKDLNQIHAHLIKARLISSPSVAESFLESAAILLRHQPMDYAISVFEKLNEPNSSAYNVMIRGLTLKNFPNEAILMFKKMKETSVQPDDFTFPCVLKACSRLRALEEGKQIHGQFIKLRSSGFAENGLINMYASCGQVELARKVFDEMSERDIFSWNAF</sequence>
<name>A0ACB9F448_CICIN</name>
<proteinExistence type="predicted"/>
<dbReference type="Proteomes" id="UP001055811">
    <property type="component" value="Linkage Group LG03"/>
</dbReference>
<keyword evidence="2" id="KW-1185">Reference proteome</keyword>
<dbReference type="EMBL" id="CM042011">
    <property type="protein sequence ID" value="KAI3765885.1"/>
    <property type="molecule type" value="Genomic_DNA"/>
</dbReference>
<evidence type="ECO:0000313" key="1">
    <source>
        <dbReference type="EMBL" id="KAI3765885.1"/>
    </source>
</evidence>
<evidence type="ECO:0000313" key="2">
    <source>
        <dbReference type="Proteomes" id="UP001055811"/>
    </source>
</evidence>
<reference evidence="1 2" key="2">
    <citation type="journal article" date="2022" name="Mol. Ecol. Resour.">
        <title>The genomes of chicory, endive, great burdock and yacon provide insights into Asteraceae paleo-polyploidization history and plant inulin production.</title>
        <authorList>
            <person name="Fan W."/>
            <person name="Wang S."/>
            <person name="Wang H."/>
            <person name="Wang A."/>
            <person name="Jiang F."/>
            <person name="Liu H."/>
            <person name="Zhao H."/>
            <person name="Xu D."/>
            <person name="Zhang Y."/>
        </authorList>
    </citation>
    <scope>NUCLEOTIDE SEQUENCE [LARGE SCALE GENOMIC DNA]</scope>
    <source>
        <strain evidence="2">cv. Punajuju</strain>
        <tissue evidence="1">Leaves</tissue>
    </source>
</reference>
<accession>A0ACB9F448</accession>
<organism evidence="1 2">
    <name type="scientific">Cichorium intybus</name>
    <name type="common">Chicory</name>
    <dbReference type="NCBI Taxonomy" id="13427"/>
    <lineage>
        <taxon>Eukaryota</taxon>
        <taxon>Viridiplantae</taxon>
        <taxon>Streptophyta</taxon>
        <taxon>Embryophyta</taxon>
        <taxon>Tracheophyta</taxon>
        <taxon>Spermatophyta</taxon>
        <taxon>Magnoliopsida</taxon>
        <taxon>eudicotyledons</taxon>
        <taxon>Gunneridae</taxon>
        <taxon>Pentapetalae</taxon>
        <taxon>asterids</taxon>
        <taxon>campanulids</taxon>
        <taxon>Asterales</taxon>
        <taxon>Asteraceae</taxon>
        <taxon>Cichorioideae</taxon>
        <taxon>Cichorieae</taxon>
        <taxon>Cichoriinae</taxon>
        <taxon>Cichorium</taxon>
    </lineage>
</organism>
<comment type="caution">
    <text evidence="1">The sequence shown here is derived from an EMBL/GenBank/DDBJ whole genome shotgun (WGS) entry which is preliminary data.</text>
</comment>
<gene>
    <name evidence="1" type="ORF">L2E82_15931</name>
</gene>
<protein>
    <submittedName>
        <fullName evidence="1">Uncharacterized protein</fullName>
    </submittedName>
</protein>